<sequence>MNSASNSKVDLFRAATVLTVVIAVAFIVFGLVVQSWIVVAVFTLIGIAGLSTWPTATHNP</sequence>
<accession>A0A1T5IBX0</accession>
<organism evidence="2 3">
    <name type="scientific">Okibacterium fritillariae</name>
    <dbReference type="NCBI Taxonomy" id="123320"/>
    <lineage>
        <taxon>Bacteria</taxon>
        <taxon>Bacillati</taxon>
        <taxon>Actinomycetota</taxon>
        <taxon>Actinomycetes</taxon>
        <taxon>Micrococcales</taxon>
        <taxon>Microbacteriaceae</taxon>
        <taxon>Okibacterium</taxon>
    </lineage>
</organism>
<dbReference type="AlphaFoldDB" id="A0A1T5IBX0"/>
<feature type="transmembrane region" description="Helical" evidence="1">
    <location>
        <begin position="12"/>
        <end position="31"/>
    </location>
</feature>
<keyword evidence="1" id="KW-0812">Transmembrane</keyword>
<dbReference type="RefSeq" id="WP_143785260.1">
    <property type="nucleotide sequence ID" value="NZ_FUZP01000001.1"/>
</dbReference>
<proteinExistence type="predicted"/>
<evidence type="ECO:0000313" key="3">
    <source>
        <dbReference type="Proteomes" id="UP000190857"/>
    </source>
</evidence>
<keyword evidence="1" id="KW-0472">Membrane</keyword>
<evidence type="ECO:0000313" key="2">
    <source>
        <dbReference type="EMBL" id="SKC36548.1"/>
    </source>
</evidence>
<keyword evidence="3" id="KW-1185">Reference proteome</keyword>
<name>A0A1T5IBX0_9MICO</name>
<feature type="transmembrane region" description="Helical" evidence="1">
    <location>
        <begin position="37"/>
        <end position="56"/>
    </location>
</feature>
<keyword evidence="1" id="KW-1133">Transmembrane helix</keyword>
<reference evidence="2 3" key="1">
    <citation type="submission" date="2017-02" db="EMBL/GenBank/DDBJ databases">
        <authorList>
            <person name="Peterson S.W."/>
        </authorList>
    </citation>
    <scope>NUCLEOTIDE SEQUENCE [LARGE SCALE GENOMIC DNA]</scope>
    <source>
        <strain evidence="2 3">VKM Ac-2059</strain>
    </source>
</reference>
<protein>
    <submittedName>
        <fullName evidence="2">Uncharacterized protein</fullName>
    </submittedName>
</protein>
<dbReference type="Proteomes" id="UP000190857">
    <property type="component" value="Unassembled WGS sequence"/>
</dbReference>
<gene>
    <name evidence="2" type="ORF">SAMN06309945_0214</name>
</gene>
<dbReference type="EMBL" id="FUZP01000001">
    <property type="protein sequence ID" value="SKC36548.1"/>
    <property type="molecule type" value="Genomic_DNA"/>
</dbReference>
<evidence type="ECO:0000256" key="1">
    <source>
        <dbReference type="SAM" id="Phobius"/>
    </source>
</evidence>